<organism evidence="2 3">
    <name type="scientific">Planoprotostelium fungivorum</name>
    <dbReference type="NCBI Taxonomy" id="1890364"/>
    <lineage>
        <taxon>Eukaryota</taxon>
        <taxon>Amoebozoa</taxon>
        <taxon>Evosea</taxon>
        <taxon>Variosea</taxon>
        <taxon>Cavosteliida</taxon>
        <taxon>Cavosteliaceae</taxon>
        <taxon>Planoprotostelium</taxon>
    </lineage>
</organism>
<comment type="caution">
    <text evidence="2">The sequence shown here is derived from an EMBL/GenBank/DDBJ whole genome shotgun (WGS) entry which is preliminary data.</text>
</comment>
<name>A0A2P6NVX1_9EUKA</name>
<sequence>MTRIDTLRLKFLGHLERSAQNSVSVLLHEAIVLCMDIMLRCSKKEDKRALTVASHCCETMGNRWKFGYAIGKDHNAAIDNMLGTYVSHTNFFLMTVTMLNPDVPSAWMSLQSAKLAEITQSGYQIISNSSIFDGRIVFHFASSFEFLHPYNVVSPIALRLNVFFLFFLPVCIGLIALTYVFGSSIMKMIQWVRNLCDKYRTRRYLPIYYTTLYKESERPSGIFHSSLYIKIYEREPEDTIIYFTQEGIESFTRLVNSWLARGEERYTTDTSVLILNTIINRTASYDYEASKELIASVMAYCSLYVSSRKRGQRGITREHMPSLLCITTTVALKYIIDEAALDDELSWCMRPEVLHAAELEFLDAIEYRLYIRDIESTIEYAHVEGLTLEMDSMSDLICI</sequence>
<keyword evidence="1" id="KW-0472">Membrane</keyword>
<reference evidence="2 3" key="1">
    <citation type="journal article" date="2018" name="Genome Biol. Evol.">
        <title>Multiple Roots of Fruiting Body Formation in Amoebozoa.</title>
        <authorList>
            <person name="Hillmann F."/>
            <person name="Forbes G."/>
            <person name="Novohradska S."/>
            <person name="Ferling I."/>
            <person name="Riege K."/>
            <person name="Groth M."/>
            <person name="Westermann M."/>
            <person name="Marz M."/>
            <person name="Spaller T."/>
            <person name="Winckler T."/>
            <person name="Schaap P."/>
            <person name="Glockner G."/>
        </authorList>
    </citation>
    <scope>NUCLEOTIDE SEQUENCE [LARGE SCALE GENOMIC DNA]</scope>
    <source>
        <strain evidence="2 3">Jena</strain>
    </source>
</reference>
<dbReference type="OrthoDB" id="244495at2759"/>
<dbReference type="InParanoid" id="A0A2P6NVX1"/>
<evidence type="ECO:0000313" key="2">
    <source>
        <dbReference type="EMBL" id="PRP88114.1"/>
    </source>
</evidence>
<keyword evidence="3" id="KW-1185">Reference proteome</keyword>
<dbReference type="EMBL" id="MDYQ01000014">
    <property type="protein sequence ID" value="PRP88114.1"/>
    <property type="molecule type" value="Genomic_DNA"/>
</dbReference>
<evidence type="ECO:0000256" key="1">
    <source>
        <dbReference type="SAM" id="Phobius"/>
    </source>
</evidence>
<protein>
    <submittedName>
        <fullName evidence="2">Uncharacterized protein</fullName>
    </submittedName>
</protein>
<dbReference type="AlphaFoldDB" id="A0A2P6NVX1"/>
<gene>
    <name evidence="2" type="ORF">PROFUN_04205</name>
</gene>
<feature type="transmembrane region" description="Helical" evidence="1">
    <location>
        <begin position="162"/>
        <end position="181"/>
    </location>
</feature>
<keyword evidence="1" id="KW-1133">Transmembrane helix</keyword>
<evidence type="ECO:0000313" key="3">
    <source>
        <dbReference type="Proteomes" id="UP000241769"/>
    </source>
</evidence>
<dbReference type="Proteomes" id="UP000241769">
    <property type="component" value="Unassembled WGS sequence"/>
</dbReference>
<accession>A0A2P6NVX1</accession>
<keyword evidence="1" id="KW-0812">Transmembrane</keyword>
<proteinExistence type="predicted"/>